<comment type="caution">
    <text evidence="1">The sequence shown here is derived from an EMBL/GenBank/DDBJ whole genome shotgun (WGS) entry which is preliminary data.</text>
</comment>
<keyword evidence="2" id="KW-1185">Reference proteome</keyword>
<proteinExistence type="predicted"/>
<evidence type="ECO:0000313" key="2">
    <source>
        <dbReference type="Proteomes" id="UP000799755"/>
    </source>
</evidence>
<dbReference type="EMBL" id="MU003509">
    <property type="protein sequence ID" value="KAF2470181.1"/>
    <property type="molecule type" value="Genomic_DNA"/>
</dbReference>
<protein>
    <submittedName>
        <fullName evidence="1">Uncharacterized protein</fullName>
    </submittedName>
</protein>
<accession>A0ACB6QVG5</accession>
<gene>
    <name evidence="1" type="ORF">BDR25DRAFT_355885</name>
</gene>
<organism evidence="1 2">
    <name type="scientific">Lindgomyces ingoldianus</name>
    <dbReference type="NCBI Taxonomy" id="673940"/>
    <lineage>
        <taxon>Eukaryota</taxon>
        <taxon>Fungi</taxon>
        <taxon>Dikarya</taxon>
        <taxon>Ascomycota</taxon>
        <taxon>Pezizomycotina</taxon>
        <taxon>Dothideomycetes</taxon>
        <taxon>Pleosporomycetidae</taxon>
        <taxon>Pleosporales</taxon>
        <taxon>Lindgomycetaceae</taxon>
        <taxon>Lindgomyces</taxon>
    </lineage>
</organism>
<reference evidence="1" key="1">
    <citation type="journal article" date="2020" name="Stud. Mycol.">
        <title>101 Dothideomycetes genomes: a test case for predicting lifestyles and emergence of pathogens.</title>
        <authorList>
            <person name="Haridas S."/>
            <person name="Albert R."/>
            <person name="Binder M."/>
            <person name="Bloem J."/>
            <person name="Labutti K."/>
            <person name="Salamov A."/>
            <person name="Andreopoulos B."/>
            <person name="Baker S."/>
            <person name="Barry K."/>
            <person name="Bills G."/>
            <person name="Bluhm B."/>
            <person name="Cannon C."/>
            <person name="Castanera R."/>
            <person name="Culley D."/>
            <person name="Daum C."/>
            <person name="Ezra D."/>
            <person name="Gonzalez J."/>
            <person name="Henrissat B."/>
            <person name="Kuo A."/>
            <person name="Liang C."/>
            <person name="Lipzen A."/>
            <person name="Lutzoni F."/>
            <person name="Magnuson J."/>
            <person name="Mondo S."/>
            <person name="Nolan M."/>
            <person name="Ohm R."/>
            <person name="Pangilinan J."/>
            <person name="Park H.-J."/>
            <person name="Ramirez L."/>
            <person name="Alfaro M."/>
            <person name="Sun H."/>
            <person name="Tritt A."/>
            <person name="Yoshinaga Y."/>
            <person name="Zwiers L.-H."/>
            <person name="Turgeon B."/>
            <person name="Goodwin S."/>
            <person name="Spatafora J."/>
            <person name="Crous P."/>
            <person name="Grigoriev I."/>
        </authorList>
    </citation>
    <scope>NUCLEOTIDE SEQUENCE</scope>
    <source>
        <strain evidence="1">ATCC 200398</strain>
    </source>
</reference>
<evidence type="ECO:0000313" key="1">
    <source>
        <dbReference type="EMBL" id="KAF2470181.1"/>
    </source>
</evidence>
<sequence>MQPEFNSPSETCGPAFPKFPLPAYTPTYMSSTNPSNASSIGNHLTEYPSQYVPLTGHFLDKTQVASCHAASAGAQLGIRIRVSVLVEVVAIILWQNTARRDGMAKGGLIQAVGEVKVSRVDFVHLERGKRATGVSERLEVLLKLHINTTLFHCIATKLAELYSTKSNQEVNFSANNRKWPALSPAHQEPVKVLHQKLKSNTSLIPHPSPFISTPTRILPPIPDINTPSSPP</sequence>
<name>A0ACB6QVG5_9PLEO</name>
<dbReference type="Proteomes" id="UP000799755">
    <property type="component" value="Unassembled WGS sequence"/>
</dbReference>